<protein>
    <submittedName>
        <fullName evidence="1">Uncharacterized protein</fullName>
    </submittedName>
</protein>
<name>A0ACA9UUI2_BIOOC</name>
<reference evidence="1" key="2">
    <citation type="submission" date="2021-10" db="EMBL/GenBank/DDBJ databases">
        <authorList>
            <person name="Piombo E."/>
        </authorList>
    </citation>
    <scope>NUCLEOTIDE SEQUENCE</scope>
</reference>
<gene>
    <name evidence="1" type="ORF">CRV2_00008685</name>
</gene>
<proteinExistence type="predicted"/>
<organism evidence="1 2">
    <name type="scientific">Clonostachys rosea f. rosea IK726</name>
    <dbReference type="NCBI Taxonomy" id="1349383"/>
    <lineage>
        <taxon>Eukaryota</taxon>
        <taxon>Fungi</taxon>
        <taxon>Dikarya</taxon>
        <taxon>Ascomycota</taxon>
        <taxon>Pezizomycotina</taxon>
        <taxon>Sordariomycetes</taxon>
        <taxon>Hypocreomycetidae</taxon>
        <taxon>Hypocreales</taxon>
        <taxon>Bionectriaceae</taxon>
        <taxon>Clonostachys</taxon>
    </lineage>
</organism>
<evidence type="ECO:0000313" key="1">
    <source>
        <dbReference type="EMBL" id="CAG9956773.1"/>
    </source>
</evidence>
<accession>A0ACA9UUI2</accession>
<keyword evidence="2" id="KW-1185">Reference proteome</keyword>
<evidence type="ECO:0000313" key="2">
    <source>
        <dbReference type="Proteomes" id="UP000836387"/>
    </source>
</evidence>
<reference evidence="1" key="1">
    <citation type="submission" date="2020-04" db="EMBL/GenBank/DDBJ databases">
        <authorList>
            <person name="Broberg M."/>
        </authorList>
    </citation>
    <scope>NUCLEOTIDE SEQUENCE</scope>
</reference>
<dbReference type="EMBL" id="CADEHS020000645">
    <property type="protein sequence ID" value="CAG9956773.1"/>
    <property type="molecule type" value="Genomic_DNA"/>
</dbReference>
<feature type="non-terminal residue" evidence="1">
    <location>
        <position position="83"/>
    </location>
</feature>
<comment type="caution">
    <text evidence="1">The sequence shown here is derived from an EMBL/GenBank/DDBJ whole genome shotgun (WGS) entry which is preliminary data.</text>
</comment>
<dbReference type="Proteomes" id="UP000836387">
    <property type="component" value="Unassembled WGS sequence"/>
</dbReference>
<sequence length="83" mass="9358">MLAAQEQVVIVLDALDESISRDKLLRWIKDTVSRQGLSYIQIVYTSRPKSEFQYDIPSLIGAENSLALDKQSVNADIRSYIAV</sequence>